<protein>
    <recommendedName>
        <fullName evidence="3">Secreted protein</fullName>
    </recommendedName>
</protein>
<accession>A0AAV7KPF2</accession>
<evidence type="ECO:0000313" key="1">
    <source>
        <dbReference type="EMBL" id="KAJ1080024.1"/>
    </source>
</evidence>
<gene>
    <name evidence="1" type="ORF">NDU88_000246</name>
</gene>
<proteinExistence type="predicted"/>
<organism evidence="1 2">
    <name type="scientific">Pleurodeles waltl</name>
    <name type="common">Iberian ribbed newt</name>
    <dbReference type="NCBI Taxonomy" id="8319"/>
    <lineage>
        <taxon>Eukaryota</taxon>
        <taxon>Metazoa</taxon>
        <taxon>Chordata</taxon>
        <taxon>Craniata</taxon>
        <taxon>Vertebrata</taxon>
        <taxon>Euteleostomi</taxon>
        <taxon>Amphibia</taxon>
        <taxon>Batrachia</taxon>
        <taxon>Caudata</taxon>
        <taxon>Salamandroidea</taxon>
        <taxon>Salamandridae</taxon>
        <taxon>Pleurodelinae</taxon>
        <taxon>Pleurodeles</taxon>
    </lineage>
</organism>
<dbReference type="EMBL" id="JANPWB010000016">
    <property type="protein sequence ID" value="KAJ1080024.1"/>
    <property type="molecule type" value="Genomic_DNA"/>
</dbReference>
<evidence type="ECO:0000313" key="2">
    <source>
        <dbReference type="Proteomes" id="UP001066276"/>
    </source>
</evidence>
<sequence length="87" mass="10382">MPLTLLLALSNFRRFRACERSCARQLKFSLGWRRCSPWDSQMYRKRRGMEIWVFQDSMTRIPEQEGKQKTVGQKTLLLQHSSFQATK</sequence>
<dbReference type="Proteomes" id="UP001066276">
    <property type="component" value="Chromosome 12"/>
</dbReference>
<comment type="caution">
    <text evidence="1">The sequence shown here is derived from an EMBL/GenBank/DDBJ whole genome shotgun (WGS) entry which is preliminary data.</text>
</comment>
<name>A0AAV7KPF2_PLEWA</name>
<reference evidence="1" key="1">
    <citation type="journal article" date="2022" name="bioRxiv">
        <title>Sequencing and chromosome-scale assembly of the giantPleurodeles waltlgenome.</title>
        <authorList>
            <person name="Brown T."/>
            <person name="Elewa A."/>
            <person name="Iarovenko S."/>
            <person name="Subramanian E."/>
            <person name="Araus A.J."/>
            <person name="Petzold A."/>
            <person name="Susuki M."/>
            <person name="Suzuki K.-i.T."/>
            <person name="Hayashi T."/>
            <person name="Toyoda A."/>
            <person name="Oliveira C."/>
            <person name="Osipova E."/>
            <person name="Leigh N.D."/>
            <person name="Simon A."/>
            <person name="Yun M.H."/>
        </authorList>
    </citation>
    <scope>NUCLEOTIDE SEQUENCE</scope>
    <source>
        <strain evidence="1">20211129_DDA</strain>
        <tissue evidence="1">Liver</tissue>
    </source>
</reference>
<keyword evidence="2" id="KW-1185">Reference proteome</keyword>
<evidence type="ECO:0008006" key="3">
    <source>
        <dbReference type="Google" id="ProtNLM"/>
    </source>
</evidence>
<dbReference type="AlphaFoldDB" id="A0AAV7KPF2"/>